<dbReference type="InterPro" id="IPR003593">
    <property type="entry name" value="AAA+_ATPase"/>
</dbReference>
<evidence type="ECO:0000313" key="4">
    <source>
        <dbReference type="Proteomes" id="UP000639051"/>
    </source>
</evidence>
<feature type="domain" description="AAA+ ATPase" evidence="2">
    <location>
        <begin position="29"/>
        <end position="342"/>
    </location>
</feature>
<dbReference type="InterPro" id="IPR002789">
    <property type="entry name" value="HerA_central"/>
</dbReference>
<sequence>MRPAAGVLLGSAVSFSGQAEPVLLGEEEQLRHVHVTGRTGTGKSTLLTGMAVSAAEAGQGMLVLDPHGALVDRIAGELPEDALGRASLIRAGNLDRPVPVNPLAVADPVRRDMAVADILAAFATIFDPGSTGIVGPRFEQMVGMCLRTLVEFRGPRAGLLEVPRLLTDRAFQHRARRGLTDPALARFWENQDAAARSNEYGDVVAWVTSKWERFTNTAALRAVLGSGEDSLDLEGAMDAGRIVLVDLSKGAVGGPAAQLLGFVYMTRAWTAAQAKTRTRPFTVMVDEAQSFMAGALPEMLSEGRKFGLSVVLAHQYLGQLPAELSRALAGNTATQVAFRAGRADAEALHHRMGAVVAAEGYTTLPDLSALLQRTAGPTTAHPHTLTVAHGRTQRGPDGLRALEESTHQALGRSAGGIPDDPEDEAPGQLPPPRPGQRPPQRPAPAGSGSSFLDEWLARRKAQAAAFEGSGASADEEGRA</sequence>
<evidence type="ECO:0000256" key="1">
    <source>
        <dbReference type="SAM" id="MobiDB-lite"/>
    </source>
</evidence>
<dbReference type="PANTHER" id="PTHR30121">
    <property type="entry name" value="UNCHARACTERIZED PROTEIN YJGR-RELATED"/>
    <property type="match status" value="1"/>
</dbReference>
<evidence type="ECO:0000313" key="3">
    <source>
        <dbReference type="EMBL" id="MBL0706960.1"/>
    </source>
</evidence>
<dbReference type="Proteomes" id="UP000639051">
    <property type="component" value="Unassembled WGS sequence"/>
</dbReference>
<name>A0ABS1K633_9MICC</name>
<accession>A0ABS1K633</accession>
<evidence type="ECO:0000259" key="2">
    <source>
        <dbReference type="SMART" id="SM00382"/>
    </source>
</evidence>
<keyword evidence="3" id="KW-0067">ATP-binding</keyword>
<proteinExistence type="predicted"/>
<gene>
    <name evidence="3" type="ORF">JJE72_15805</name>
</gene>
<dbReference type="GO" id="GO:0005524">
    <property type="term" value="F:ATP binding"/>
    <property type="evidence" value="ECO:0007669"/>
    <property type="project" value="UniProtKB-KW"/>
</dbReference>
<organism evidence="3 4">
    <name type="scientific">Sinomonas cellulolyticus</name>
    <dbReference type="NCBI Taxonomy" id="2801916"/>
    <lineage>
        <taxon>Bacteria</taxon>
        <taxon>Bacillati</taxon>
        <taxon>Actinomycetota</taxon>
        <taxon>Actinomycetes</taxon>
        <taxon>Micrococcales</taxon>
        <taxon>Micrococcaceae</taxon>
        <taxon>Sinomonas</taxon>
    </lineage>
</organism>
<dbReference type="Gene3D" id="3.40.50.300">
    <property type="entry name" value="P-loop containing nucleotide triphosphate hydrolases"/>
    <property type="match status" value="2"/>
</dbReference>
<comment type="caution">
    <text evidence="3">The sequence shown here is derived from an EMBL/GenBank/DDBJ whole genome shotgun (WGS) entry which is preliminary data.</text>
</comment>
<feature type="region of interest" description="Disordered" evidence="1">
    <location>
        <begin position="377"/>
        <end position="479"/>
    </location>
</feature>
<dbReference type="CDD" id="cd01127">
    <property type="entry name" value="TrwB_TraG_TraD_VirD4"/>
    <property type="match status" value="1"/>
</dbReference>
<dbReference type="InterPro" id="IPR051162">
    <property type="entry name" value="T4SS_component"/>
</dbReference>
<dbReference type="InterPro" id="IPR027417">
    <property type="entry name" value="P-loop_NTPase"/>
</dbReference>
<dbReference type="SUPFAM" id="SSF52540">
    <property type="entry name" value="P-loop containing nucleoside triphosphate hydrolases"/>
    <property type="match status" value="1"/>
</dbReference>
<dbReference type="EMBL" id="JAERRC010000040">
    <property type="protein sequence ID" value="MBL0706960.1"/>
    <property type="molecule type" value="Genomic_DNA"/>
</dbReference>
<protein>
    <submittedName>
        <fullName evidence="3">ATP-binding protein</fullName>
    </submittedName>
</protein>
<dbReference type="Pfam" id="PF01935">
    <property type="entry name" value="DUF87"/>
    <property type="match status" value="1"/>
</dbReference>
<dbReference type="SMART" id="SM00382">
    <property type="entry name" value="AAA"/>
    <property type="match status" value="1"/>
</dbReference>
<feature type="compositionally biased region" description="Pro residues" evidence="1">
    <location>
        <begin position="428"/>
        <end position="442"/>
    </location>
</feature>
<dbReference type="PANTHER" id="PTHR30121:SF11">
    <property type="entry name" value="AAA+ ATPASE DOMAIN-CONTAINING PROTEIN"/>
    <property type="match status" value="1"/>
</dbReference>
<reference evidence="3 4" key="1">
    <citation type="submission" date="2021-01" db="EMBL/GenBank/DDBJ databases">
        <title>Genome public.</title>
        <authorList>
            <person name="Liu C."/>
            <person name="Sun Q."/>
        </authorList>
    </citation>
    <scope>NUCLEOTIDE SEQUENCE [LARGE SCALE GENOMIC DNA]</scope>
    <source>
        <strain evidence="3 4">JC656</strain>
    </source>
</reference>
<keyword evidence="4" id="KW-1185">Reference proteome</keyword>
<keyword evidence="3" id="KW-0547">Nucleotide-binding</keyword>